<organism evidence="1 2">
    <name type="scientific">Huso huso</name>
    <name type="common">Beluga</name>
    <name type="synonym">Acipenser huso</name>
    <dbReference type="NCBI Taxonomy" id="61971"/>
    <lineage>
        <taxon>Eukaryota</taxon>
        <taxon>Metazoa</taxon>
        <taxon>Chordata</taxon>
        <taxon>Craniata</taxon>
        <taxon>Vertebrata</taxon>
        <taxon>Euteleostomi</taxon>
        <taxon>Actinopterygii</taxon>
        <taxon>Chondrostei</taxon>
        <taxon>Acipenseriformes</taxon>
        <taxon>Acipenseridae</taxon>
        <taxon>Huso</taxon>
    </lineage>
</organism>
<keyword evidence="2" id="KW-1185">Reference proteome</keyword>
<dbReference type="Proteomes" id="UP001369086">
    <property type="component" value="Unassembled WGS sequence"/>
</dbReference>
<comment type="caution">
    <text evidence="1">The sequence shown here is derived from an EMBL/GenBank/DDBJ whole genome shotgun (WGS) entry which is preliminary data.</text>
</comment>
<proteinExistence type="predicted"/>
<name>A0ABR0ZVM9_HUSHU</name>
<sequence>LEQCFSNVVNEYQLEKYCVEELSLVEPVEYMLGYDTAGNKESFQYIPLIDVLKLILTNRDIWQQIQQRGESSEEAINDFCDGSIYKSHEFFTSAETLLRIHLYNDEFEVINPLGSNKLIHKVSGFYFVLGNLLPKYRLKLKNIHTVILVRNQLVKKYGYESIVEPLVCDILRLHVEGVEIEINGQLHNIKGTLVTVSADNLTAHALAGFSGSFSNGRVCRYCLCHYKDIAEKNCEEDCVIRSSSVHSYHLQCVENDPSSRSVYGVNGPCHWISHLECLTENFLSDFKQLFPDHFTPKIHFLVHYARLIQEYGAPRSYWCMRFEAKHQYFKKVAHLMNNFKNVCYSFAKRNQMRQCWEWQSESAFGNDSVPQSTSEVCIQKIPKELKTFFEGCLEVAESTLPDSETVWKTKEVVIDTVKYAVGDFFIVDSVHGEEIPQFVKILYILQFRTQWFVCGKLYVTKEFNKHLHSFSVEDSHEWLAFKPGDDLHIALHIALLHHPFKQQST</sequence>
<dbReference type="EMBL" id="JAHFZB010000006">
    <property type="protein sequence ID" value="KAK6488872.1"/>
    <property type="molecule type" value="Genomic_DNA"/>
</dbReference>
<evidence type="ECO:0000313" key="2">
    <source>
        <dbReference type="Proteomes" id="UP001369086"/>
    </source>
</evidence>
<protein>
    <submittedName>
        <fullName evidence="1">Uncharacterized protein</fullName>
    </submittedName>
</protein>
<reference evidence="1 2" key="1">
    <citation type="submission" date="2021-05" db="EMBL/GenBank/DDBJ databases">
        <authorList>
            <person name="Zahm M."/>
            <person name="Klopp C."/>
            <person name="Cabau C."/>
            <person name="Kuhl H."/>
            <person name="Suciu R."/>
            <person name="Ciorpac M."/>
            <person name="Holostenco D."/>
            <person name="Gessner J."/>
            <person name="Wuertz S."/>
            <person name="Hohne C."/>
            <person name="Stock M."/>
            <person name="Gislard M."/>
            <person name="Lluch J."/>
            <person name="Milhes M."/>
            <person name="Lampietro C."/>
            <person name="Lopez Roques C."/>
            <person name="Donnadieu C."/>
            <person name="Du K."/>
            <person name="Schartl M."/>
            <person name="Guiguen Y."/>
        </authorList>
    </citation>
    <scope>NUCLEOTIDE SEQUENCE [LARGE SCALE GENOMIC DNA]</scope>
    <source>
        <strain evidence="1">Hh-F2</strain>
        <tissue evidence="1">Blood</tissue>
    </source>
</reference>
<gene>
    <name evidence="1" type="ORF">HHUSO_G7827</name>
</gene>
<accession>A0ABR0ZVM9</accession>
<evidence type="ECO:0000313" key="1">
    <source>
        <dbReference type="EMBL" id="KAK6488872.1"/>
    </source>
</evidence>
<feature type="non-terminal residue" evidence="1">
    <location>
        <position position="1"/>
    </location>
</feature>